<dbReference type="Proteomes" id="UP000179129">
    <property type="component" value="Unassembled WGS sequence"/>
</dbReference>
<dbReference type="AlphaFoldDB" id="A0A1F5YLP5"/>
<evidence type="ECO:0000313" key="3">
    <source>
        <dbReference type="Proteomes" id="UP000179129"/>
    </source>
</evidence>
<dbReference type="STRING" id="1817867.A3F83_13440"/>
<dbReference type="InterPro" id="IPR025746">
    <property type="entry name" value="PilX_N_dom"/>
</dbReference>
<proteinExistence type="predicted"/>
<protein>
    <recommendedName>
        <fullName evidence="1">Type 4 fimbrial biogenesis protein PilX N-terminal domain-containing protein</fullName>
    </recommendedName>
</protein>
<evidence type="ECO:0000259" key="1">
    <source>
        <dbReference type="Pfam" id="PF14341"/>
    </source>
</evidence>
<accession>A0A1F5YLP5</accession>
<name>A0A1F5YLP5_9BACT</name>
<feature type="domain" description="Type 4 fimbrial biogenesis protein PilX N-terminal" evidence="1">
    <location>
        <begin position="12"/>
        <end position="62"/>
    </location>
</feature>
<gene>
    <name evidence="2" type="ORF">A3F83_13440</name>
</gene>
<reference evidence="2 3" key="1">
    <citation type="journal article" date="2016" name="Nat. Commun.">
        <title>Thousands of microbial genomes shed light on interconnected biogeochemical processes in an aquifer system.</title>
        <authorList>
            <person name="Anantharaman K."/>
            <person name="Brown C.T."/>
            <person name="Hug L.A."/>
            <person name="Sharon I."/>
            <person name="Castelle C.J."/>
            <person name="Probst A.J."/>
            <person name="Thomas B.C."/>
            <person name="Singh A."/>
            <person name="Wilkins M.J."/>
            <person name="Karaoz U."/>
            <person name="Brodie E.L."/>
            <person name="Williams K.H."/>
            <person name="Hubbard S.S."/>
            <person name="Banfield J.F."/>
        </authorList>
    </citation>
    <scope>NUCLEOTIDE SEQUENCE [LARGE SCALE GENOMIC DNA]</scope>
</reference>
<comment type="caution">
    <text evidence="2">The sequence shown here is derived from an EMBL/GenBank/DDBJ whole genome shotgun (WGS) entry which is preliminary data.</text>
</comment>
<evidence type="ECO:0000313" key="2">
    <source>
        <dbReference type="EMBL" id="OGG01128.1"/>
    </source>
</evidence>
<dbReference type="EMBL" id="MFIX01000223">
    <property type="protein sequence ID" value="OGG01128.1"/>
    <property type="molecule type" value="Genomic_DNA"/>
</dbReference>
<organism evidence="2 3">
    <name type="scientific">Candidatus Glassbacteria bacterium RIFCSPLOWO2_12_FULL_58_11</name>
    <dbReference type="NCBI Taxonomy" id="1817867"/>
    <lineage>
        <taxon>Bacteria</taxon>
        <taxon>Candidatus Glassiibacteriota</taxon>
    </lineage>
</organism>
<sequence>MEFLGKKVRSERGVALITMMLLLSALTILAVGAVMVSSIDTQLASNYYQNSRAFYVAEAGVEKALSDIQSLLDGQGTVTDADLATILPPDFDNFSFEQFSIVRSATSFVDTISTGPYMGMVSLNQPIDITSKVVGPGNSRYHILVSVEGLQIPIFQFGVFYDDSLEIHPGATMDFVGRVHTNSSLFLGTNSTNRFHKMITMAGDLYRFRIWNHETFTGSILISDPDSVFVALTYDSETPAYAGNDAAWVTRTNTDFGGRLRTRAHNIVPLGLPIPGSIEPIEIIRRRDAGDGVALKLERLDWQADTRIYASADLSSVSIMNNAGAAKVFSDPTALATSYDAFYDDRENQWTDLLILDVSKLTAGDLGNGIIYVSITEDGTRQKGIKLINGTTLPAPMTVASDNAIYVKGTYNTTSWQPSAVMADAVYLLSNNWTDAANHFTNNSLINASTTTYYVAILSGDTQNTSIYNGGLENFPRFAENWSGQTARIVGSFINLWQSDNSNGDWYYGSRYYTAPARDWWFDVSFLDFNKLPPGTPSVGTVLRIAFRQEFFE</sequence>
<dbReference type="Pfam" id="PF14341">
    <property type="entry name" value="PilX_N"/>
    <property type="match status" value="1"/>
</dbReference>